<dbReference type="RefSeq" id="WP_044443001.1">
    <property type="nucleotide sequence ID" value="NZ_FUYG01000010.1"/>
</dbReference>
<accession>A0A1T4YIV7</accession>
<feature type="compositionally biased region" description="Low complexity" evidence="5">
    <location>
        <begin position="41"/>
        <end position="52"/>
    </location>
</feature>
<reference evidence="8" key="4">
    <citation type="submission" date="2017-02" db="EMBL/GenBank/DDBJ databases">
        <authorList>
            <person name="Peterson S.W."/>
        </authorList>
    </citation>
    <scope>NUCLEOTIDE SEQUENCE [LARGE SCALE GENOMIC DNA]</scope>
    <source>
        <strain evidence="8">VKM Ac-2052</strain>
    </source>
</reference>
<evidence type="ECO:0000256" key="2">
    <source>
        <dbReference type="ARBA" id="ARBA00022692"/>
    </source>
</evidence>
<evidence type="ECO:0000256" key="5">
    <source>
        <dbReference type="SAM" id="MobiDB-lite"/>
    </source>
</evidence>
<evidence type="ECO:0000313" key="7">
    <source>
        <dbReference type="EMBL" id="KJC63441.1"/>
    </source>
</evidence>
<sequence length="184" mass="19095">MSDPHATPENTSGAGEPTPPPYTPPAGQVPPDFGSPAGASVPPQYGAPAGGQVPPPGYTPQPAATPGAPLSQSDDKLWASLAHFGGVLSFIPPLIIWLIFKDRGPLVNQEGKESLNYQITIAIAWVANIIVGAILSLIPILGPIIALIIVLAIWAAQIIFPIIGGVKVNGGGTYRYPFAIRLIK</sequence>
<gene>
    <name evidence="8" type="ORF">SAMN06295879_3329</name>
    <name evidence="7" type="ORF">TZ00_15400</name>
</gene>
<evidence type="ECO:0000313" key="9">
    <source>
        <dbReference type="Proteomes" id="UP000032503"/>
    </source>
</evidence>
<keyword evidence="3 6" id="KW-1133">Transmembrane helix</keyword>
<dbReference type="InterPro" id="IPR019109">
    <property type="entry name" value="MamF_MmsF"/>
</dbReference>
<feature type="compositionally biased region" description="Pro residues" evidence="5">
    <location>
        <begin position="17"/>
        <end position="28"/>
    </location>
</feature>
<reference evidence="7 9" key="1">
    <citation type="journal article" date="2001" name="Int. J. Syst. Evol. Microbiol.">
        <title>Agreia bicolorata gen. nov., sp. nov., to accommodate actinobacteria isolated from narrow reed grass infected by the nematode Heteroanguina graminophila.</title>
        <authorList>
            <person name="Evtushenko L.I."/>
            <person name="Dorofeeva L.V."/>
            <person name="Dobrovolskaya T.G."/>
            <person name="Streshinskaya G.M."/>
            <person name="Subbotin S.A."/>
            <person name="Tiedje J.M."/>
        </authorList>
    </citation>
    <scope>NUCLEOTIDE SEQUENCE [LARGE SCALE GENOMIC DNA]</scope>
    <source>
        <strain evidence="7 9">VKM Ac-1804</strain>
    </source>
</reference>
<evidence type="ECO:0000256" key="4">
    <source>
        <dbReference type="ARBA" id="ARBA00023136"/>
    </source>
</evidence>
<feature type="region of interest" description="Disordered" evidence="5">
    <location>
        <begin position="1"/>
        <end position="71"/>
    </location>
</feature>
<evidence type="ECO:0008006" key="11">
    <source>
        <dbReference type="Google" id="ProtNLM"/>
    </source>
</evidence>
<feature type="transmembrane region" description="Helical" evidence="6">
    <location>
        <begin position="144"/>
        <end position="166"/>
    </location>
</feature>
<feature type="transmembrane region" description="Helical" evidence="6">
    <location>
        <begin position="77"/>
        <end position="99"/>
    </location>
</feature>
<dbReference type="Proteomes" id="UP000032503">
    <property type="component" value="Unassembled WGS sequence"/>
</dbReference>
<dbReference type="EMBL" id="JYFC01000007">
    <property type="protein sequence ID" value="KJC63441.1"/>
    <property type="molecule type" value="Genomic_DNA"/>
</dbReference>
<comment type="subcellular location">
    <subcellularLocation>
        <location evidence="1">Membrane</location>
        <topology evidence="1">Multi-pass membrane protein</topology>
    </subcellularLocation>
</comment>
<feature type="transmembrane region" description="Helical" evidence="6">
    <location>
        <begin position="119"/>
        <end position="138"/>
    </location>
</feature>
<evidence type="ECO:0000256" key="6">
    <source>
        <dbReference type="SAM" id="Phobius"/>
    </source>
</evidence>
<dbReference type="EMBL" id="FUYG01000010">
    <property type="protein sequence ID" value="SKB01754.1"/>
    <property type="molecule type" value="Genomic_DNA"/>
</dbReference>
<reference evidence="10" key="3">
    <citation type="submission" date="2017-02" db="EMBL/GenBank/DDBJ databases">
        <authorList>
            <person name="Varghese N."/>
            <person name="Submissions S."/>
        </authorList>
    </citation>
    <scope>NUCLEOTIDE SEQUENCE [LARGE SCALE GENOMIC DNA]</scope>
    <source>
        <strain evidence="10">VKM Ac-2052</strain>
    </source>
</reference>
<keyword evidence="4 6" id="KW-0472">Membrane</keyword>
<evidence type="ECO:0000313" key="8">
    <source>
        <dbReference type="EMBL" id="SKB01754.1"/>
    </source>
</evidence>
<reference evidence="7" key="2">
    <citation type="submission" date="2015-02" db="EMBL/GenBank/DDBJ databases">
        <authorList>
            <person name="Vasilyev I.Y."/>
            <person name="Siniagina M.N."/>
            <person name="Malanin S.Y."/>
            <person name="Boulygina E.A."/>
            <person name="Grygoryeva T.V."/>
            <person name="Yarullina D.R."/>
            <person name="Ilinskaya O.N."/>
        </authorList>
    </citation>
    <scope>NUCLEOTIDE SEQUENCE</scope>
    <source>
        <strain evidence="7">VKM Ac-1804</strain>
    </source>
</reference>
<dbReference type="Proteomes" id="UP000189735">
    <property type="component" value="Unassembled WGS sequence"/>
</dbReference>
<keyword evidence="9" id="KW-1185">Reference proteome</keyword>
<proteinExistence type="predicted"/>
<protein>
    <recommendedName>
        <fullName evidence="11">DUF4870 domain-containing protein</fullName>
    </recommendedName>
</protein>
<dbReference type="Pfam" id="PF09685">
    <property type="entry name" value="MamF_MmsF"/>
    <property type="match status" value="1"/>
</dbReference>
<evidence type="ECO:0000256" key="1">
    <source>
        <dbReference type="ARBA" id="ARBA00004141"/>
    </source>
</evidence>
<evidence type="ECO:0000256" key="3">
    <source>
        <dbReference type="ARBA" id="ARBA00022989"/>
    </source>
</evidence>
<dbReference type="AlphaFoldDB" id="A0A1T4YIV7"/>
<name>A0A1T4YIV7_9MICO</name>
<keyword evidence="2 6" id="KW-0812">Transmembrane</keyword>
<organism evidence="8 10">
    <name type="scientific">Agreia bicolorata</name>
    <dbReference type="NCBI Taxonomy" id="110935"/>
    <lineage>
        <taxon>Bacteria</taxon>
        <taxon>Bacillati</taxon>
        <taxon>Actinomycetota</taxon>
        <taxon>Actinomycetes</taxon>
        <taxon>Micrococcales</taxon>
        <taxon>Microbacteriaceae</taxon>
        <taxon>Agreia</taxon>
    </lineage>
</organism>
<evidence type="ECO:0000313" key="10">
    <source>
        <dbReference type="Proteomes" id="UP000189735"/>
    </source>
</evidence>